<dbReference type="PROSITE" id="PS51094">
    <property type="entry name" value="PTS_EIIA_TYPE_2"/>
    <property type="match status" value="1"/>
</dbReference>
<dbReference type="Proteomes" id="UP000515561">
    <property type="component" value="Chromosome"/>
</dbReference>
<dbReference type="Gene3D" id="1.10.10.10">
    <property type="entry name" value="Winged helix-like DNA-binding domain superfamily/Winged helix DNA-binding domain"/>
    <property type="match status" value="2"/>
</dbReference>
<accession>A0A6S6QUA3</accession>
<dbReference type="InterPro" id="IPR013011">
    <property type="entry name" value="PTS_EIIB_2"/>
</dbReference>
<dbReference type="InterPro" id="IPR007737">
    <property type="entry name" value="Mga_HTH"/>
</dbReference>
<dbReference type="SUPFAM" id="SSF63520">
    <property type="entry name" value="PTS-regulatory domain, PRD"/>
    <property type="match status" value="2"/>
</dbReference>
<dbReference type="CDD" id="cd05568">
    <property type="entry name" value="PTS_IIB_bgl_like"/>
    <property type="match status" value="1"/>
</dbReference>
<evidence type="ECO:0000313" key="7">
    <source>
        <dbReference type="Proteomes" id="UP000515561"/>
    </source>
</evidence>
<evidence type="ECO:0000256" key="1">
    <source>
        <dbReference type="ARBA" id="ARBA00022679"/>
    </source>
</evidence>
<dbReference type="InterPro" id="IPR013196">
    <property type="entry name" value="HTH_11"/>
</dbReference>
<evidence type="ECO:0000256" key="2">
    <source>
        <dbReference type="ARBA" id="ARBA00022737"/>
    </source>
</evidence>
<dbReference type="Pfam" id="PF05043">
    <property type="entry name" value="Mga"/>
    <property type="match status" value="1"/>
</dbReference>
<dbReference type="GO" id="GO:0008982">
    <property type="term" value="F:protein-N(PI)-phosphohistidine-sugar phosphotransferase activity"/>
    <property type="evidence" value="ECO:0007669"/>
    <property type="project" value="InterPro"/>
</dbReference>
<gene>
    <name evidence="6" type="ORF">acsn021_08250</name>
</gene>
<keyword evidence="3" id="KW-0805">Transcription regulation</keyword>
<dbReference type="PANTHER" id="PTHR30185">
    <property type="entry name" value="CRYPTIC BETA-GLUCOSIDE BGL OPERON ANTITERMINATOR"/>
    <property type="match status" value="1"/>
</dbReference>
<dbReference type="InterPro" id="IPR011608">
    <property type="entry name" value="PRD"/>
</dbReference>
<evidence type="ECO:0000256" key="5">
    <source>
        <dbReference type="ARBA" id="ARBA00023163"/>
    </source>
</evidence>
<keyword evidence="4" id="KW-0010">Activator</keyword>
<dbReference type="InterPro" id="IPR036095">
    <property type="entry name" value="PTS_EIIB-like_sf"/>
</dbReference>
<dbReference type="Pfam" id="PF08279">
    <property type="entry name" value="HTH_11"/>
    <property type="match status" value="1"/>
</dbReference>
<dbReference type="SUPFAM" id="SSF52794">
    <property type="entry name" value="PTS system IIB component-like"/>
    <property type="match status" value="1"/>
</dbReference>
<reference evidence="6 7" key="1">
    <citation type="journal article" date="2016" name="Int. J. Syst. Evol. Microbiol.">
        <title>Descriptions of Anaerotaenia torta gen. nov., sp. nov. and Anaerocolumna cellulosilytica gen. nov., sp. nov. isolated from a methanogenic reactor of cattle waste.</title>
        <authorList>
            <person name="Uek A."/>
            <person name="Ohtaki Y."/>
            <person name="Kaku N."/>
            <person name="Ueki K."/>
        </authorList>
    </citation>
    <scope>NUCLEOTIDE SEQUENCE [LARGE SCALE GENOMIC DNA]</scope>
    <source>
        <strain evidence="6 7">SN021</strain>
    </source>
</reference>
<dbReference type="InterPro" id="IPR036388">
    <property type="entry name" value="WH-like_DNA-bd_sf"/>
</dbReference>
<dbReference type="InterPro" id="IPR016152">
    <property type="entry name" value="PTrfase/Anion_transptr"/>
</dbReference>
<protein>
    <submittedName>
        <fullName evidence="6">Transcriptional regulator</fullName>
    </submittedName>
</protein>
<dbReference type="GO" id="GO:0006355">
    <property type="term" value="P:regulation of DNA-templated transcription"/>
    <property type="evidence" value="ECO:0007669"/>
    <property type="project" value="InterPro"/>
</dbReference>
<keyword evidence="2" id="KW-0677">Repeat</keyword>
<keyword evidence="1" id="KW-0808">Transferase</keyword>
<dbReference type="GO" id="GO:0009401">
    <property type="term" value="P:phosphoenolpyruvate-dependent sugar phosphotransferase system"/>
    <property type="evidence" value="ECO:0007669"/>
    <property type="project" value="InterPro"/>
</dbReference>
<dbReference type="InterPro" id="IPR050661">
    <property type="entry name" value="BglG_antiterminators"/>
</dbReference>
<evidence type="ECO:0000313" key="6">
    <source>
        <dbReference type="EMBL" id="BCJ93256.1"/>
    </source>
</evidence>
<dbReference type="PROSITE" id="PS51372">
    <property type="entry name" value="PRD_2"/>
    <property type="match status" value="2"/>
</dbReference>
<proteinExistence type="predicted"/>
<dbReference type="Gene3D" id="3.40.930.10">
    <property type="entry name" value="Mannitol-specific EII, Chain A"/>
    <property type="match status" value="1"/>
</dbReference>
<dbReference type="RefSeq" id="WP_184090130.1">
    <property type="nucleotide sequence ID" value="NZ_AP023367.1"/>
</dbReference>
<dbReference type="EMBL" id="AP023367">
    <property type="protein sequence ID" value="BCJ93256.1"/>
    <property type="molecule type" value="Genomic_DNA"/>
</dbReference>
<name>A0A6S6QUA3_9FIRM</name>
<dbReference type="InterPro" id="IPR002178">
    <property type="entry name" value="PTS_EIIA_type-2_dom"/>
</dbReference>
<evidence type="ECO:0000256" key="4">
    <source>
        <dbReference type="ARBA" id="ARBA00023159"/>
    </source>
</evidence>
<keyword evidence="7" id="KW-1185">Reference proteome</keyword>
<dbReference type="AlphaFoldDB" id="A0A6S6QUA3"/>
<dbReference type="Pfam" id="PF00874">
    <property type="entry name" value="PRD"/>
    <property type="match status" value="2"/>
</dbReference>
<organism evidence="6 7">
    <name type="scientific">Anaerocolumna cellulosilytica</name>
    <dbReference type="NCBI Taxonomy" id="433286"/>
    <lineage>
        <taxon>Bacteria</taxon>
        <taxon>Bacillati</taxon>
        <taxon>Bacillota</taxon>
        <taxon>Clostridia</taxon>
        <taxon>Lachnospirales</taxon>
        <taxon>Lachnospiraceae</taxon>
        <taxon>Anaerocolumna</taxon>
    </lineage>
</organism>
<keyword evidence="5" id="KW-0804">Transcription</keyword>
<dbReference type="Pfam" id="PF00359">
    <property type="entry name" value="PTS_EIIA_2"/>
    <property type="match status" value="1"/>
</dbReference>
<dbReference type="InterPro" id="IPR036634">
    <property type="entry name" value="PRD_sf"/>
</dbReference>
<dbReference type="SUPFAM" id="SSF55804">
    <property type="entry name" value="Phoshotransferase/anion transport protein"/>
    <property type="match status" value="1"/>
</dbReference>
<sequence>MLGVKLEALLGEVSIKEYQTAQELADKLGVSEKTVRVRMKELNDVLKLYGAKIISKQRFGYKLNILEDEKFRQLSHSMEKEAKQQIPTNSEERVPFILAYLLNRNEYVKLDDLSDFLYVSRNTLTADLKKVEFILNIYHLTLERRPNHGILVKGNEFNKRICIANSLIKRNALFKEDAKKEQELQVIGSIVLEVINKHKMRMSEISFESLITHAYIAIGRIGRGCPITIDKTEISHIINLKAMQAAEEITDLLYERLSVRFSEAEISYLAIHLGAKLSSDTYARHGSNLVISGEIDELVLHMLNVVYNGFKLDFRNNLELRMALNQHMVPLQIRMKYGIPLKNPLMAEIKKEYAFAYTIAATACIALNEHYKTNMPEDEIGYFAMLFALALEKQDKKIEKKNIIVVCVSGKGSSQLFMYKYKQAFGKYINQIYECSTYELEDFDFEGKQIDFVFTTIPINIKVPVPVFEVNLFLERKDILTYNQLFEMGSNEFLHKYYNKNLFFTKLNAKKKEDVIRQLCKCASQYYNLPKDFYSAIMKREELGQTDFGNLAAIPHPYKVITKENFVTVGILKEPIWWGHNEVQVVFLIAISTEEDADIERFYQLTTNFLFDAQKVQYLIANPTFEVLMTLLGDEAEKS</sequence>
<dbReference type="KEGG" id="acel:acsn021_08250"/>
<dbReference type="PANTHER" id="PTHR30185:SF13">
    <property type="entry name" value="LICABCH OPERON REGULATOR-RELATED"/>
    <property type="match status" value="1"/>
</dbReference>
<dbReference type="Gene3D" id="3.40.50.2300">
    <property type="match status" value="1"/>
</dbReference>
<dbReference type="PROSITE" id="PS51099">
    <property type="entry name" value="PTS_EIIB_TYPE_2"/>
    <property type="match status" value="1"/>
</dbReference>
<evidence type="ECO:0000256" key="3">
    <source>
        <dbReference type="ARBA" id="ARBA00023015"/>
    </source>
</evidence>
<dbReference type="Gene3D" id="1.10.1790.10">
    <property type="entry name" value="PRD domain"/>
    <property type="match status" value="2"/>
</dbReference>